<accession>A0ABW5KGJ8</accession>
<organism evidence="2 3">
    <name type="scientific">Sphingobacterium suaedae</name>
    <dbReference type="NCBI Taxonomy" id="1686402"/>
    <lineage>
        <taxon>Bacteria</taxon>
        <taxon>Pseudomonadati</taxon>
        <taxon>Bacteroidota</taxon>
        <taxon>Sphingobacteriia</taxon>
        <taxon>Sphingobacteriales</taxon>
        <taxon>Sphingobacteriaceae</taxon>
        <taxon>Sphingobacterium</taxon>
    </lineage>
</organism>
<dbReference type="InterPro" id="IPR027417">
    <property type="entry name" value="P-loop_NTPase"/>
</dbReference>
<gene>
    <name evidence="2" type="ORF">ACFSR5_08740</name>
</gene>
<dbReference type="EMBL" id="JBHULR010000003">
    <property type="protein sequence ID" value="MFD2547729.1"/>
    <property type="molecule type" value="Genomic_DNA"/>
</dbReference>
<dbReference type="RefSeq" id="WP_380902761.1">
    <property type="nucleotide sequence ID" value="NZ_JBHUEG010000007.1"/>
</dbReference>
<proteinExistence type="predicted"/>
<feature type="domain" description="NadR/Ttd14 AAA" evidence="1">
    <location>
        <begin position="8"/>
        <end position="172"/>
    </location>
</feature>
<evidence type="ECO:0000313" key="3">
    <source>
        <dbReference type="Proteomes" id="UP001597545"/>
    </source>
</evidence>
<protein>
    <submittedName>
        <fullName evidence="2">AAA family ATPase</fullName>
    </submittedName>
</protein>
<evidence type="ECO:0000259" key="1">
    <source>
        <dbReference type="Pfam" id="PF13521"/>
    </source>
</evidence>
<evidence type="ECO:0000313" key="2">
    <source>
        <dbReference type="EMBL" id="MFD2547729.1"/>
    </source>
</evidence>
<comment type="caution">
    <text evidence="2">The sequence shown here is derived from an EMBL/GenBank/DDBJ whole genome shotgun (WGS) entry which is preliminary data.</text>
</comment>
<keyword evidence="3" id="KW-1185">Reference proteome</keyword>
<sequence length="180" mass="20674">MFHKSNFFVITGGPGVGKTSVIRELSNRGYVCMEEDARRIIREQQAKKGDALPWKDKRSYTMHMLQSAIDSYSKASTLSDGPIFFDRGILDAIGYAALECIALKESYIQLARQYVYNPIVFFFSPWRDIYETDQERKQSWQEACATSDMLFATYKNFGYTPIEVPMGSIAQRVEFILTQI</sequence>
<dbReference type="Gene3D" id="3.40.50.300">
    <property type="entry name" value="P-loop containing nucleotide triphosphate hydrolases"/>
    <property type="match status" value="1"/>
</dbReference>
<name>A0ABW5KGJ8_9SPHI</name>
<dbReference type="SUPFAM" id="SSF52540">
    <property type="entry name" value="P-loop containing nucleoside triphosphate hydrolases"/>
    <property type="match status" value="1"/>
</dbReference>
<dbReference type="InterPro" id="IPR038727">
    <property type="entry name" value="NadR/Ttd14_AAA_dom"/>
</dbReference>
<dbReference type="Pfam" id="PF13521">
    <property type="entry name" value="AAA_28"/>
    <property type="match status" value="1"/>
</dbReference>
<reference evidence="3" key="1">
    <citation type="journal article" date="2019" name="Int. J. Syst. Evol. Microbiol.">
        <title>The Global Catalogue of Microorganisms (GCM) 10K type strain sequencing project: providing services to taxonomists for standard genome sequencing and annotation.</title>
        <authorList>
            <consortium name="The Broad Institute Genomics Platform"/>
            <consortium name="The Broad Institute Genome Sequencing Center for Infectious Disease"/>
            <person name="Wu L."/>
            <person name="Ma J."/>
        </authorList>
    </citation>
    <scope>NUCLEOTIDE SEQUENCE [LARGE SCALE GENOMIC DNA]</scope>
    <source>
        <strain evidence="3">KCTC 42662</strain>
    </source>
</reference>
<dbReference type="Proteomes" id="UP001597545">
    <property type="component" value="Unassembled WGS sequence"/>
</dbReference>